<evidence type="ECO:0000313" key="1">
    <source>
        <dbReference type="EMBL" id="SEN87849.1"/>
    </source>
</evidence>
<organism evidence="1 2">
    <name type="scientific">Paracoccus alcaliphilus</name>
    <dbReference type="NCBI Taxonomy" id="34002"/>
    <lineage>
        <taxon>Bacteria</taxon>
        <taxon>Pseudomonadati</taxon>
        <taxon>Pseudomonadota</taxon>
        <taxon>Alphaproteobacteria</taxon>
        <taxon>Rhodobacterales</taxon>
        <taxon>Paracoccaceae</taxon>
        <taxon>Paracoccus</taxon>
    </lineage>
</organism>
<dbReference type="EMBL" id="FODE01000020">
    <property type="protein sequence ID" value="SEN87849.1"/>
    <property type="molecule type" value="Genomic_DNA"/>
</dbReference>
<evidence type="ECO:0000313" key="2">
    <source>
        <dbReference type="Proteomes" id="UP000199054"/>
    </source>
</evidence>
<accession>A0A1H8K490</accession>
<dbReference type="AlphaFoldDB" id="A0A1H8K490"/>
<keyword evidence="2" id="KW-1185">Reference proteome</keyword>
<dbReference type="STRING" id="34002.SAMN04489859_102053"/>
<sequence>MEADRLARLHPGHMFFVMEAVAMHRRVDVERVAFREDQREEIPF</sequence>
<protein>
    <submittedName>
        <fullName evidence="1">Uncharacterized protein</fullName>
    </submittedName>
</protein>
<gene>
    <name evidence="1" type="ORF">SAMN04489859_102053</name>
</gene>
<dbReference type="Proteomes" id="UP000199054">
    <property type="component" value="Unassembled WGS sequence"/>
</dbReference>
<proteinExistence type="predicted"/>
<name>A0A1H8K490_9RHOB</name>
<reference evidence="1 2" key="1">
    <citation type="submission" date="2016-10" db="EMBL/GenBank/DDBJ databases">
        <authorList>
            <person name="de Groot N.N."/>
        </authorList>
    </citation>
    <scope>NUCLEOTIDE SEQUENCE [LARGE SCALE GENOMIC DNA]</scope>
    <source>
        <strain evidence="1 2">DSM 8512</strain>
    </source>
</reference>